<proteinExistence type="predicted"/>
<protein>
    <recommendedName>
        <fullName evidence="3">SPOR domain-containing protein</fullName>
    </recommendedName>
</protein>
<keyword evidence="2" id="KW-1185">Reference proteome</keyword>
<dbReference type="KEGG" id="tsin:OXH18_09210"/>
<name>A0A9E8ZJ24_9CYAN</name>
<evidence type="ECO:0008006" key="3">
    <source>
        <dbReference type="Google" id="ProtNLM"/>
    </source>
</evidence>
<dbReference type="RefSeq" id="WP_268612273.1">
    <property type="nucleotide sequence ID" value="NZ_CP113797.1"/>
</dbReference>
<dbReference type="Proteomes" id="UP001163152">
    <property type="component" value="Chromosome"/>
</dbReference>
<reference evidence="1" key="1">
    <citation type="submission" date="2022-12" db="EMBL/GenBank/DDBJ databases">
        <title>Polyphasic identification of a Novel Hot-Spring Cyanobacterium Ocullathermofonsia sinensis gen nov. sp. nov. and Genomic Insights on its Adaptations to the Thermal Habitat.</title>
        <authorList>
            <person name="Daroch M."/>
            <person name="Tang J."/>
            <person name="Jiang Y."/>
        </authorList>
    </citation>
    <scope>NUCLEOTIDE SEQUENCE</scope>
    <source>
        <strain evidence="1">PKUAC-SCTA174</strain>
    </source>
</reference>
<evidence type="ECO:0000313" key="1">
    <source>
        <dbReference type="EMBL" id="WAL62145.1"/>
    </source>
</evidence>
<dbReference type="AlphaFoldDB" id="A0A9E8ZJ24"/>
<accession>A0A9E8ZJ24</accession>
<sequence length="73" mass="8505">MAYRDQLYPWCIVHSVHGAQSTVVARFRRRTDAEAHLRILRQTHPSFTYRILFEKAPADQPSEPPIETPTDDI</sequence>
<dbReference type="EMBL" id="CP113797">
    <property type="protein sequence ID" value="WAL62145.1"/>
    <property type="molecule type" value="Genomic_DNA"/>
</dbReference>
<evidence type="ECO:0000313" key="2">
    <source>
        <dbReference type="Proteomes" id="UP001163152"/>
    </source>
</evidence>
<gene>
    <name evidence="1" type="ORF">OXH18_09210</name>
</gene>
<organism evidence="1 2">
    <name type="scientific">Thermocoleostomius sinensis A174</name>
    <dbReference type="NCBI Taxonomy" id="2016057"/>
    <lineage>
        <taxon>Bacteria</taxon>
        <taxon>Bacillati</taxon>
        <taxon>Cyanobacteriota</taxon>
        <taxon>Cyanophyceae</taxon>
        <taxon>Oculatellales</taxon>
        <taxon>Oculatellaceae</taxon>
        <taxon>Thermocoleostomius</taxon>
    </lineage>
</organism>